<feature type="transmembrane region" description="Helical" evidence="5">
    <location>
        <begin position="67"/>
        <end position="87"/>
    </location>
</feature>
<feature type="domain" description="G-protein coupled receptors family 3 profile" evidence="6">
    <location>
        <begin position="1"/>
        <end position="213"/>
    </location>
</feature>
<comment type="caution">
    <text evidence="7">The sequence shown here is derived from an EMBL/GenBank/DDBJ whole genome shotgun (WGS) entry which is preliminary data.</text>
</comment>
<keyword evidence="3 5" id="KW-1133">Transmembrane helix</keyword>
<dbReference type="Proteomes" id="UP000193642">
    <property type="component" value="Unassembled WGS sequence"/>
</dbReference>
<evidence type="ECO:0000313" key="8">
    <source>
        <dbReference type="Proteomes" id="UP000193642"/>
    </source>
</evidence>
<comment type="subcellular location">
    <subcellularLocation>
        <location evidence="1">Membrane</location>
        <topology evidence="1">Multi-pass membrane protein</topology>
    </subcellularLocation>
</comment>
<evidence type="ECO:0000256" key="1">
    <source>
        <dbReference type="ARBA" id="ARBA00004141"/>
    </source>
</evidence>
<organism evidence="7 8">
    <name type="scientific">Rhizoclosmatium globosum</name>
    <dbReference type="NCBI Taxonomy" id="329046"/>
    <lineage>
        <taxon>Eukaryota</taxon>
        <taxon>Fungi</taxon>
        <taxon>Fungi incertae sedis</taxon>
        <taxon>Chytridiomycota</taxon>
        <taxon>Chytridiomycota incertae sedis</taxon>
        <taxon>Chytridiomycetes</taxon>
        <taxon>Chytridiales</taxon>
        <taxon>Chytriomycetaceae</taxon>
        <taxon>Rhizoclosmatium</taxon>
    </lineage>
</organism>
<dbReference type="OrthoDB" id="5597995at2759"/>
<evidence type="ECO:0000256" key="3">
    <source>
        <dbReference type="ARBA" id="ARBA00022989"/>
    </source>
</evidence>
<dbReference type="InterPro" id="IPR017978">
    <property type="entry name" value="GPCR_3_C"/>
</dbReference>
<evidence type="ECO:0000256" key="2">
    <source>
        <dbReference type="ARBA" id="ARBA00022692"/>
    </source>
</evidence>
<evidence type="ECO:0000313" key="7">
    <source>
        <dbReference type="EMBL" id="ORY41565.1"/>
    </source>
</evidence>
<keyword evidence="2 5" id="KW-0812">Transmembrane</keyword>
<feature type="transmembrane region" description="Helical" evidence="5">
    <location>
        <begin position="123"/>
        <end position="141"/>
    </location>
</feature>
<evidence type="ECO:0000256" key="5">
    <source>
        <dbReference type="SAM" id="Phobius"/>
    </source>
</evidence>
<dbReference type="EMBL" id="MCGO01000031">
    <property type="protein sequence ID" value="ORY41565.1"/>
    <property type="molecule type" value="Genomic_DNA"/>
</dbReference>
<accession>A0A1Y2C5H6</accession>
<evidence type="ECO:0000256" key="4">
    <source>
        <dbReference type="ARBA" id="ARBA00023136"/>
    </source>
</evidence>
<feature type="transmembrane region" description="Helical" evidence="5">
    <location>
        <begin position="28"/>
        <end position="47"/>
    </location>
</feature>
<reference evidence="7 8" key="1">
    <citation type="submission" date="2016-07" db="EMBL/GenBank/DDBJ databases">
        <title>Pervasive Adenine N6-methylation of Active Genes in Fungi.</title>
        <authorList>
            <consortium name="DOE Joint Genome Institute"/>
            <person name="Mondo S.J."/>
            <person name="Dannebaum R.O."/>
            <person name="Kuo R.C."/>
            <person name="Labutti K."/>
            <person name="Haridas S."/>
            <person name="Kuo A."/>
            <person name="Salamov A."/>
            <person name="Ahrendt S.R."/>
            <person name="Lipzen A."/>
            <person name="Sullivan W."/>
            <person name="Andreopoulos W.B."/>
            <person name="Clum A."/>
            <person name="Lindquist E."/>
            <person name="Daum C."/>
            <person name="Ramamoorthy G.K."/>
            <person name="Gryganskyi A."/>
            <person name="Culley D."/>
            <person name="Magnuson J.K."/>
            <person name="James T.Y."/>
            <person name="O'Malley M.A."/>
            <person name="Stajich J.E."/>
            <person name="Spatafora J.W."/>
            <person name="Visel A."/>
            <person name="Grigoriev I.V."/>
        </authorList>
    </citation>
    <scope>NUCLEOTIDE SEQUENCE [LARGE SCALE GENOMIC DNA]</scope>
    <source>
        <strain evidence="7 8">JEL800</strain>
    </source>
</reference>
<dbReference type="Pfam" id="PF00003">
    <property type="entry name" value="7tm_3"/>
    <property type="match status" value="1"/>
</dbReference>
<gene>
    <name evidence="7" type="ORF">BCR33DRAFT_718727</name>
</gene>
<name>A0A1Y2C5H6_9FUNG</name>
<keyword evidence="8" id="KW-1185">Reference proteome</keyword>
<evidence type="ECO:0000259" key="6">
    <source>
        <dbReference type="PROSITE" id="PS50259"/>
    </source>
</evidence>
<dbReference type="AlphaFoldDB" id="A0A1Y2C5H6"/>
<sequence length="383" mass="42627">MTLGTVPSYVANMTYIGPPSVSSCQARMWLQLIAFVLVTGASLVKNARVCLIYSSAVRLPPYFVRDALWFTVVTILLAIELFFLGLWHTLSNPTVIRKQLPGYVYQYTCEYTSSRGSALGTTLWVYNILLLAFIPLVTYFARNLGPTHSEFTFLLVLSLSATVSAILLVILHQPDDLIRSEMNEATIIFINTSIPLLMQSTPRIWDLFLTRDRFPVATTSATSSQNQTKSKRGSMMQPLLGSFHRTSFMKGRDSVSIVRTSMTAGVVKENPKFSILYDVVYLLNMVRSTSVWTKGVVAVGYMRGKVYLLFLPYKTNLMGASTAVTIHASTDSTPESRIKVIKGRNGQQDRLEVTTKQGPVVIDFEKAGSGDEVKQIIIGFIKK</sequence>
<keyword evidence="4 5" id="KW-0472">Membrane</keyword>
<protein>
    <recommendedName>
        <fullName evidence="6">G-protein coupled receptors family 3 profile domain-containing protein</fullName>
    </recommendedName>
</protein>
<dbReference type="GO" id="GO:0004930">
    <property type="term" value="F:G protein-coupled receptor activity"/>
    <property type="evidence" value="ECO:0007669"/>
    <property type="project" value="InterPro"/>
</dbReference>
<dbReference type="GO" id="GO:0016020">
    <property type="term" value="C:membrane"/>
    <property type="evidence" value="ECO:0007669"/>
    <property type="project" value="UniProtKB-SubCell"/>
</dbReference>
<feature type="transmembrane region" description="Helical" evidence="5">
    <location>
        <begin position="153"/>
        <end position="172"/>
    </location>
</feature>
<dbReference type="PROSITE" id="PS50259">
    <property type="entry name" value="G_PROTEIN_RECEP_F3_4"/>
    <property type="match status" value="1"/>
</dbReference>
<proteinExistence type="predicted"/>